<comment type="caution">
    <text evidence="1">The sequence shown here is derived from an EMBL/GenBank/DDBJ whole genome shotgun (WGS) entry which is preliminary data.</text>
</comment>
<protein>
    <submittedName>
        <fullName evidence="1">Uncharacterized protein</fullName>
    </submittedName>
</protein>
<evidence type="ECO:0000313" key="1">
    <source>
        <dbReference type="EMBL" id="RRT74071.1"/>
    </source>
</evidence>
<proteinExistence type="predicted"/>
<feature type="non-terminal residue" evidence="1">
    <location>
        <position position="1"/>
    </location>
</feature>
<gene>
    <name evidence="1" type="ORF">B296_00013354</name>
</gene>
<dbReference type="EMBL" id="AMZH03002889">
    <property type="protein sequence ID" value="RRT74071.1"/>
    <property type="molecule type" value="Genomic_DNA"/>
</dbReference>
<dbReference type="Proteomes" id="UP000287651">
    <property type="component" value="Unassembled WGS sequence"/>
</dbReference>
<organism evidence="1 2">
    <name type="scientific">Ensete ventricosum</name>
    <name type="common">Abyssinian banana</name>
    <name type="synonym">Musa ensete</name>
    <dbReference type="NCBI Taxonomy" id="4639"/>
    <lineage>
        <taxon>Eukaryota</taxon>
        <taxon>Viridiplantae</taxon>
        <taxon>Streptophyta</taxon>
        <taxon>Embryophyta</taxon>
        <taxon>Tracheophyta</taxon>
        <taxon>Spermatophyta</taxon>
        <taxon>Magnoliopsida</taxon>
        <taxon>Liliopsida</taxon>
        <taxon>Zingiberales</taxon>
        <taxon>Musaceae</taxon>
        <taxon>Ensete</taxon>
    </lineage>
</organism>
<name>A0A427AD50_ENSVE</name>
<accession>A0A427AD50</accession>
<dbReference type="AlphaFoldDB" id="A0A427AD50"/>
<reference evidence="1 2" key="1">
    <citation type="journal article" date="2014" name="Agronomy (Basel)">
        <title>A Draft Genome Sequence for Ensete ventricosum, the Drought-Tolerant Tree Against Hunger.</title>
        <authorList>
            <person name="Harrison J."/>
            <person name="Moore K.A."/>
            <person name="Paszkiewicz K."/>
            <person name="Jones T."/>
            <person name="Grant M."/>
            <person name="Ambacheew D."/>
            <person name="Muzemil S."/>
            <person name="Studholme D.J."/>
        </authorList>
    </citation>
    <scope>NUCLEOTIDE SEQUENCE [LARGE SCALE GENOMIC DNA]</scope>
</reference>
<sequence length="218" mass="24149">LPVRTIRGGLEAINAHHPASRRLGSGPPRHGGGCGIAKSVRSLEGKQRKYRYDRRANPYNRGVVENFKEIFFTSIPPSKNKFRARVPREQEYQQLTTGGGFMSPNMGRAVGDIEMGRKPVTWDELRAITQGSDLEEGLSNRNMGDDKDSELGEVSPDLRREFLSARGVEVQAALHHRRSSWGRGGSWETMPEVRAVASAMWETSRIGSGSRSMSAANL</sequence>
<evidence type="ECO:0000313" key="2">
    <source>
        <dbReference type="Proteomes" id="UP000287651"/>
    </source>
</evidence>